<keyword evidence="1" id="KW-0812">Transmembrane</keyword>
<dbReference type="PANTHER" id="PTHR12121">
    <property type="entry name" value="CARBON CATABOLITE REPRESSOR PROTEIN 4"/>
    <property type="match status" value="1"/>
</dbReference>
<feature type="transmembrane region" description="Helical" evidence="1">
    <location>
        <begin position="45"/>
        <end position="64"/>
    </location>
</feature>
<evidence type="ECO:0000256" key="1">
    <source>
        <dbReference type="SAM" id="Phobius"/>
    </source>
</evidence>
<protein>
    <submittedName>
        <fullName evidence="2">Uncharacterized protein</fullName>
    </submittedName>
</protein>
<comment type="caution">
    <text evidence="2">The sequence shown here is derived from an EMBL/GenBank/DDBJ whole genome shotgun (WGS) entry which is preliminary data.</text>
</comment>
<dbReference type="EMBL" id="ASPP01008950">
    <property type="protein sequence ID" value="ETO24803.1"/>
    <property type="molecule type" value="Genomic_DNA"/>
</dbReference>
<name>X6NFY0_RETFI</name>
<dbReference type="InterPro" id="IPR050410">
    <property type="entry name" value="CCR4/nocturin_mRNA_transcr"/>
</dbReference>
<sequence length="615" mass="71653">MNYYSDFLLFLVEFEKEEKNSKLFYCTETKVVQTRQLTKKKIKNVNYCACFNKFFSQLFSFVGWSSTSLSKKEKNFFFNKQNLTWLDLIVLFCVIIMGCCIKRQSGGGEEKKDDDLVSFYKSKQRMIRSSAFMHSSVRVMTYNILADGEAYALSDFYPYTDIKQRQWNYRFPRVLAQIQAYDPDIVCMQETTPRTYNQRCVDLLLLFFFFLLSIHFVACNSQQEMHTHSERERERERSIHQKVFDLSVVYKNKKKNIKKYKNMYIKEISSSNLLQSERGALVQSDAIFFKTSTVEVINWQVIRLGSEAEREEHSEVLGPLSSDFRSSLKTKFDVAIALHCRFQNHSEFVAVTTHLFWNPRFPDLKAAQAFLLSHALHRVMEDEWKLDLAAIPVVIGLDSNSLPFKDVEDIFNPKLPKEGLVSGVYTLWTTGKLPREHLDHPCTRVPYWSEHSTTEDAVGKFAAYIGKKNVEAAKQLPDWSVPKTMIWKSAYKEASCDSKEPPFTTKTNTFAGCLDYIFFNDKFRVGGFLEMPWQNGLTYHIPPRPTKGDVDTNEAKWTEEREKNSLPSTRSLLCLINTILMTLQHNSEVKHKLEKKKKKIGIFEDLHIPNKFNVK</sequence>
<dbReference type="PANTHER" id="PTHR12121:SF100">
    <property type="entry name" value="POLY(A)-SPECIFIC RIBONUCLEASE"/>
    <property type="match status" value="1"/>
</dbReference>
<keyword evidence="3" id="KW-1185">Reference proteome</keyword>
<proteinExistence type="predicted"/>
<gene>
    <name evidence="2" type="ORF">RFI_12354</name>
</gene>
<dbReference type="Gene3D" id="3.60.10.10">
    <property type="entry name" value="Endonuclease/exonuclease/phosphatase"/>
    <property type="match status" value="1"/>
</dbReference>
<feature type="transmembrane region" description="Helical" evidence="1">
    <location>
        <begin position="200"/>
        <end position="218"/>
    </location>
</feature>
<dbReference type="SUPFAM" id="SSF56219">
    <property type="entry name" value="DNase I-like"/>
    <property type="match status" value="1"/>
</dbReference>
<dbReference type="Proteomes" id="UP000023152">
    <property type="component" value="Unassembled WGS sequence"/>
</dbReference>
<organism evidence="2 3">
    <name type="scientific">Reticulomyxa filosa</name>
    <dbReference type="NCBI Taxonomy" id="46433"/>
    <lineage>
        <taxon>Eukaryota</taxon>
        <taxon>Sar</taxon>
        <taxon>Rhizaria</taxon>
        <taxon>Retaria</taxon>
        <taxon>Foraminifera</taxon>
        <taxon>Monothalamids</taxon>
        <taxon>Reticulomyxidae</taxon>
        <taxon>Reticulomyxa</taxon>
    </lineage>
</organism>
<dbReference type="GO" id="GO:0000175">
    <property type="term" value="F:3'-5'-RNA exonuclease activity"/>
    <property type="evidence" value="ECO:0007669"/>
    <property type="project" value="TreeGrafter"/>
</dbReference>
<dbReference type="InterPro" id="IPR036691">
    <property type="entry name" value="Endo/exonu/phosph_ase_sf"/>
</dbReference>
<evidence type="ECO:0000313" key="2">
    <source>
        <dbReference type="EMBL" id="ETO24803.1"/>
    </source>
</evidence>
<dbReference type="OrthoDB" id="2866996at2759"/>
<dbReference type="AlphaFoldDB" id="X6NFY0"/>
<keyword evidence="1" id="KW-0472">Membrane</keyword>
<feature type="transmembrane region" description="Helical" evidence="1">
    <location>
        <begin position="84"/>
        <end position="101"/>
    </location>
</feature>
<evidence type="ECO:0000313" key="3">
    <source>
        <dbReference type="Proteomes" id="UP000023152"/>
    </source>
</evidence>
<accession>X6NFY0</accession>
<reference evidence="2 3" key="1">
    <citation type="journal article" date="2013" name="Curr. Biol.">
        <title>The Genome of the Foraminiferan Reticulomyxa filosa.</title>
        <authorList>
            <person name="Glockner G."/>
            <person name="Hulsmann N."/>
            <person name="Schleicher M."/>
            <person name="Noegel A.A."/>
            <person name="Eichinger L."/>
            <person name="Gallinger C."/>
            <person name="Pawlowski J."/>
            <person name="Sierra R."/>
            <person name="Euteneuer U."/>
            <person name="Pillet L."/>
            <person name="Moustafa A."/>
            <person name="Platzer M."/>
            <person name="Groth M."/>
            <person name="Szafranski K."/>
            <person name="Schliwa M."/>
        </authorList>
    </citation>
    <scope>NUCLEOTIDE SEQUENCE [LARGE SCALE GENOMIC DNA]</scope>
</reference>
<keyword evidence="1" id="KW-1133">Transmembrane helix</keyword>